<evidence type="ECO:0000313" key="3">
    <source>
        <dbReference type="Proteomes" id="UP000219281"/>
    </source>
</evidence>
<evidence type="ECO:0000256" key="1">
    <source>
        <dbReference type="SAM" id="SignalP"/>
    </source>
</evidence>
<keyword evidence="1" id="KW-0732">Signal</keyword>
<proteinExistence type="predicted"/>
<dbReference type="SUPFAM" id="SSF49842">
    <property type="entry name" value="TNF-like"/>
    <property type="match status" value="1"/>
</dbReference>
<evidence type="ECO:0000313" key="2">
    <source>
        <dbReference type="EMBL" id="SOD20211.1"/>
    </source>
</evidence>
<dbReference type="Proteomes" id="UP000219281">
    <property type="component" value="Unassembled WGS sequence"/>
</dbReference>
<evidence type="ECO:0008006" key="4">
    <source>
        <dbReference type="Google" id="ProtNLM"/>
    </source>
</evidence>
<feature type="signal peptide" evidence="1">
    <location>
        <begin position="1"/>
        <end position="29"/>
    </location>
</feature>
<dbReference type="Gene3D" id="2.60.120.40">
    <property type="match status" value="1"/>
</dbReference>
<feature type="chain" id="PRO_5013080736" description="C1q domain-containing protein" evidence="1">
    <location>
        <begin position="30"/>
        <end position="253"/>
    </location>
</feature>
<name>A0A286AE94_9SPHI</name>
<organism evidence="2 3">
    <name type="scientific">Pedobacter xixiisoli</name>
    <dbReference type="NCBI Taxonomy" id="1476464"/>
    <lineage>
        <taxon>Bacteria</taxon>
        <taxon>Pseudomonadati</taxon>
        <taxon>Bacteroidota</taxon>
        <taxon>Sphingobacteriia</taxon>
        <taxon>Sphingobacteriales</taxon>
        <taxon>Sphingobacteriaceae</taxon>
        <taxon>Pedobacter</taxon>
    </lineage>
</organism>
<dbReference type="InterPro" id="IPR008983">
    <property type="entry name" value="Tumour_necrosis_fac-like_dom"/>
</dbReference>
<reference evidence="3" key="1">
    <citation type="submission" date="2017-09" db="EMBL/GenBank/DDBJ databases">
        <authorList>
            <person name="Varghese N."/>
            <person name="Submissions S."/>
        </authorList>
    </citation>
    <scope>NUCLEOTIDE SEQUENCE [LARGE SCALE GENOMIC DNA]</scope>
    <source>
        <strain evidence="3">CGMCC 1.12803</strain>
    </source>
</reference>
<gene>
    <name evidence="2" type="ORF">SAMN06297358_3924</name>
</gene>
<accession>A0A286AE94</accession>
<dbReference type="AlphaFoldDB" id="A0A286AE94"/>
<sequence>MTNSFIKSILQMKKIFTFLLLAVGFGASAQNLGINTVAPKATLDVVGSANAVATPDGILMPRLTLTELRAKTGYGVAQTGAVVYITDATGTASTATANIGKVGYYRFDGTAWVTMLPKFVGFHATASSNPSAFAAGEIKQIVFSAKTYDTNNWFDLVTGRFTPQLEGYYNITISARVFDNAIKTKNVQLFKNNAVVAIGHTTFINSYVVHLSTVVYMNGTTDYIDARIYSESAATINGTGAPNTYFQADLIGQ</sequence>
<dbReference type="EMBL" id="OCMT01000004">
    <property type="protein sequence ID" value="SOD20211.1"/>
    <property type="molecule type" value="Genomic_DNA"/>
</dbReference>
<keyword evidence="3" id="KW-1185">Reference proteome</keyword>
<protein>
    <recommendedName>
        <fullName evidence="4">C1q domain-containing protein</fullName>
    </recommendedName>
</protein>